<evidence type="ECO:0000313" key="10">
    <source>
        <dbReference type="EMBL" id="OQR72544.1"/>
    </source>
</evidence>
<evidence type="ECO:0000256" key="2">
    <source>
        <dbReference type="ARBA" id="ARBA00022692"/>
    </source>
</evidence>
<dbReference type="GO" id="GO:0004383">
    <property type="term" value="F:guanylate cyclase activity"/>
    <property type="evidence" value="ECO:0007669"/>
    <property type="project" value="TreeGrafter"/>
</dbReference>
<evidence type="ECO:0000256" key="4">
    <source>
        <dbReference type="ARBA" id="ARBA00022989"/>
    </source>
</evidence>
<keyword evidence="4" id="KW-1133">Transmembrane helix</keyword>
<protein>
    <submittedName>
        <fullName evidence="10">Soluble guanylate cyclase 88E-like</fullName>
    </submittedName>
</protein>
<evidence type="ECO:0000256" key="7">
    <source>
        <dbReference type="ARBA" id="ARBA00023239"/>
    </source>
</evidence>
<keyword evidence="6" id="KW-0325">Glycoprotein</keyword>
<evidence type="ECO:0000256" key="6">
    <source>
        <dbReference type="ARBA" id="ARBA00023180"/>
    </source>
</evidence>
<dbReference type="OrthoDB" id="6498830at2759"/>
<comment type="similarity">
    <text evidence="8">Belongs to the adenylyl cyclase class-4/guanylyl cyclase family.</text>
</comment>
<evidence type="ECO:0000256" key="3">
    <source>
        <dbReference type="ARBA" id="ARBA00022741"/>
    </source>
</evidence>
<dbReference type="InterPro" id="IPR001054">
    <property type="entry name" value="A/G_cyclase"/>
</dbReference>
<feature type="domain" description="Guanylate cyclase" evidence="9">
    <location>
        <begin position="1"/>
        <end position="77"/>
    </location>
</feature>
<dbReference type="PROSITE" id="PS50125">
    <property type="entry name" value="GUANYLATE_CYCLASE_2"/>
    <property type="match status" value="1"/>
</dbReference>
<dbReference type="GO" id="GO:0007168">
    <property type="term" value="P:receptor guanylyl cyclase signaling pathway"/>
    <property type="evidence" value="ECO:0007669"/>
    <property type="project" value="TreeGrafter"/>
</dbReference>
<evidence type="ECO:0000256" key="1">
    <source>
        <dbReference type="ARBA" id="ARBA00004370"/>
    </source>
</evidence>
<keyword evidence="11" id="KW-1185">Reference proteome</keyword>
<evidence type="ECO:0000259" key="9">
    <source>
        <dbReference type="PROSITE" id="PS50125"/>
    </source>
</evidence>
<reference evidence="10 11" key="1">
    <citation type="journal article" date="2017" name="Gigascience">
        <title>Draft genome of the honey bee ectoparasitic mite, Tropilaelaps mercedesae, is shaped by the parasitic life history.</title>
        <authorList>
            <person name="Dong X."/>
            <person name="Armstrong S.D."/>
            <person name="Xia D."/>
            <person name="Makepeace B.L."/>
            <person name="Darby A.C."/>
            <person name="Kadowaki T."/>
        </authorList>
    </citation>
    <scope>NUCLEOTIDE SEQUENCE [LARGE SCALE GENOMIC DNA]</scope>
    <source>
        <strain evidence="10">Wuxi-XJTLU</strain>
    </source>
</reference>
<keyword evidence="5" id="KW-0472">Membrane</keyword>
<dbReference type="PANTHER" id="PTHR11920:SF335">
    <property type="entry name" value="GUANYLATE CYCLASE"/>
    <property type="match status" value="1"/>
</dbReference>
<dbReference type="InParanoid" id="A0A1V9XG80"/>
<evidence type="ECO:0000256" key="8">
    <source>
        <dbReference type="RuleBase" id="RU000405"/>
    </source>
</evidence>
<dbReference type="PANTHER" id="PTHR11920">
    <property type="entry name" value="GUANYLYL CYCLASE"/>
    <property type="match status" value="1"/>
</dbReference>
<dbReference type="InterPro" id="IPR029787">
    <property type="entry name" value="Nucleotide_cyclase"/>
</dbReference>
<dbReference type="SMART" id="SM00044">
    <property type="entry name" value="CYCc"/>
    <property type="match status" value="1"/>
</dbReference>
<comment type="caution">
    <text evidence="10">The sequence shown here is derived from an EMBL/GenBank/DDBJ whole genome shotgun (WGS) entry which is preliminary data.</text>
</comment>
<dbReference type="InterPro" id="IPR050401">
    <property type="entry name" value="Cyclic_nucleotide_synthase"/>
</dbReference>
<keyword evidence="2" id="KW-0812">Transmembrane</keyword>
<dbReference type="STRING" id="418985.A0A1V9XG80"/>
<name>A0A1V9XG80_9ACAR</name>
<dbReference type="InterPro" id="IPR018297">
    <property type="entry name" value="A/G_cyclase_CS"/>
</dbReference>
<accession>A0A1V9XG80</accession>
<dbReference type="Proteomes" id="UP000192247">
    <property type="component" value="Unassembled WGS sequence"/>
</dbReference>
<keyword evidence="7 8" id="KW-0456">Lyase</keyword>
<dbReference type="GO" id="GO:0005886">
    <property type="term" value="C:plasma membrane"/>
    <property type="evidence" value="ECO:0007669"/>
    <property type="project" value="TreeGrafter"/>
</dbReference>
<evidence type="ECO:0000256" key="5">
    <source>
        <dbReference type="ARBA" id="ARBA00023136"/>
    </source>
</evidence>
<dbReference type="Gene3D" id="3.30.70.1230">
    <property type="entry name" value="Nucleotide cyclase"/>
    <property type="match status" value="1"/>
</dbReference>
<comment type="subcellular location">
    <subcellularLocation>
        <location evidence="1">Membrane</location>
    </subcellularLocation>
</comment>
<dbReference type="EMBL" id="MNPL01011554">
    <property type="protein sequence ID" value="OQR72544.1"/>
    <property type="molecule type" value="Genomic_DNA"/>
</dbReference>
<proteinExistence type="inferred from homology"/>
<keyword evidence="3" id="KW-0547">Nucleotide-binding</keyword>
<dbReference type="GO" id="GO:0000166">
    <property type="term" value="F:nucleotide binding"/>
    <property type="evidence" value="ECO:0007669"/>
    <property type="project" value="UniProtKB-KW"/>
</dbReference>
<gene>
    <name evidence="10" type="ORF">BIW11_10316</name>
</gene>
<dbReference type="GO" id="GO:0001653">
    <property type="term" value="F:peptide receptor activity"/>
    <property type="evidence" value="ECO:0007669"/>
    <property type="project" value="TreeGrafter"/>
</dbReference>
<dbReference type="GO" id="GO:0004016">
    <property type="term" value="F:adenylate cyclase activity"/>
    <property type="evidence" value="ECO:0007669"/>
    <property type="project" value="TreeGrafter"/>
</dbReference>
<evidence type="ECO:0000313" key="11">
    <source>
        <dbReference type="Proteomes" id="UP000192247"/>
    </source>
</evidence>
<dbReference type="Pfam" id="PF00211">
    <property type="entry name" value="Guanylate_cyc"/>
    <property type="match status" value="1"/>
</dbReference>
<sequence length="137" mass="14890">MVVAGAPEPSAHHAEKICEMALDMVQCIQGLKDPSTGKAIRIRVGAHSGPVCAGIVGQKMPRYCLFGDSVNTASRMESTSEPLKVHISVTTKDLLDPNVWTISERGTVQVKGKGDMKTFWLDGRKDRRYARLPNAVA</sequence>
<organism evidence="10 11">
    <name type="scientific">Tropilaelaps mercedesae</name>
    <dbReference type="NCBI Taxonomy" id="418985"/>
    <lineage>
        <taxon>Eukaryota</taxon>
        <taxon>Metazoa</taxon>
        <taxon>Ecdysozoa</taxon>
        <taxon>Arthropoda</taxon>
        <taxon>Chelicerata</taxon>
        <taxon>Arachnida</taxon>
        <taxon>Acari</taxon>
        <taxon>Parasitiformes</taxon>
        <taxon>Mesostigmata</taxon>
        <taxon>Gamasina</taxon>
        <taxon>Dermanyssoidea</taxon>
        <taxon>Laelapidae</taxon>
        <taxon>Tropilaelaps</taxon>
    </lineage>
</organism>
<dbReference type="SUPFAM" id="SSF55073">
    <property type="entry name" value="Nucleotide cyclase"/>
    <property type="match status" value="1"/>
</dbReference>
<dbReference type="CDD" id="cd07302">
    <property type="entry name" value="CHD"/>
    <property type="match status" value="1"/>
</dbReference>
<dbReference type="PROSITE" id="PS00452">
    <property type="entry name" value="GUANYLATE_CYCLASE_1"/>
    <property type="match status" value="1"/>
</dbReference>
<dbReference type="GO" id="GO:0035556">
    <property type="term" value="P:intracellular signal transduction"/>
    <property type="evidence" value="ECO:0007669"/>
    <property type="project" value="InterPro"/>
</dbReference>
<dbReference type="AlphaFoldDB" id="A0A1V9XG80"/>